<comment type="caution">
    <text evidence="13">The sequence shown here is derived from an EMBL/GenBank/DDBJ whole genome shotgun (WGS) entry which is preliminary data.</text>
</comment>
<evidence type="ECO:0000256" key="8">
    <source>
        <dbReference type="ARBA" id="ARBA00022989"/>
    </source>
</evidence>
<dbReference type="InterPro" id="IPR010065">
    <property type="entry name" value="AA_ABC_transptr_permease_3TM"/>
</dbReference>
<organism evidence="13 14">
    <name type="scientific">Pseudaeromonas sharmana</name>
    <dbReference type="NCBI Taxonomy" id="328412"/>
    <lineage>
        <taxon>Bacteria</taxon>
        <taxon>Pseudomonadati</taxon>
        <taxon>Pseudomonadota</taxon>
        <taxon>Gammaproteobacteria</taxon>
        <taxon>Aeromonadales</taxon>
        <taxon>Aeromonadaceae</taxon>
        <taxon>Pseudaeromonas</taxon>
    </lineage>
</organism>
<evidence type="ECO:0000256" key="7">
    <source>
        <dbReference type="ARBA" id="ARBA00022970"/>
    </source>
</evidence>
<dbReference type="EMBL" id="JBHSAF010000015">
    <property type="protein sequence ID" value="MFC3914941.1"/>
    <property type="molecule type" value="Genomic_DNA"/>
</dbReference>
<evidence type="ECO:0000256" key="4">
    <source>
        <dbReference type="ARBA" id="ARBA00022475"/>
    </source>
</evidence>
<dbReference type="NCBIfam" id="TIGR01726">
    <property type="entry name" value="HEQRo_perm_3TM"/>
    <property type="match status" value="1"/>
</dbReference>
<sequence>MFDFSIILQEWPTYLQGLGNTIWLVAVSLILGLTIAIPLGICRNSSNPLLRLPAWGYIYFFRGTPMLVQLFIIYYGAAQWDGLRGSWAWNWFQEAWFCALLSFTLNTAAYTAEIVRGAIRTIPRGEVEAATAYGMTPWQTMKCIILPSALRRALPAYSNEVIFMLHGSAIAGIITIVDLTGAARIINARYYSPFEAFITAGLLYMMLSMLIVWGFRKLENRWHAHLRPRSV</sequence>
<dbReference type="InterPro" id="IPR035906">
    <property type="entry name" value="MetI-like_sf"/>
</dbReference>
<dbReference type="PANTHER" id="PTHR30614">
    <property type="entry name" value="MEMBRANE COMPONENT OF AMINO ACID ABC TRANSPORTER"/>
    <property type="match status" value="1"/>
</dbReference>
<keyword evidence="4" id="KW-1003">Cell membrane</keyword>
<reference evidence="14" key="1">
    <citation type="journal article" date="2019" name="Int. J. Syst. Evol. Microbiol.">
        <title>The Global Catalogue of Microorganisms (GCM) 10K type strain sequencing project: providing services to taxonomists for standard genome sequencing and annotation.</title>
        <authorList>
            <consortium name="The Broad Institute Genomics Platform"/>
            <consortium name="The Broad Institute Genome Sequencing Center for Infectious Disease"/>
            <person name="Wu L."/>
            <person name="Ma J."/>
        </authorList>
    </citation>
    <scope>NUCLEOTIDE SEQUENCE [LARGE SCALE GENOMIC DNA]</scope>
    <source>
        <strain evidence="14">CCUG 54939</strain>
    </source>
</reference>
<keyword evidence="14" id="KW-1185">Reference proteome</keyword>
<dbReference type="PROSITE" id="PS50928">
    <property type="entry name" value="ABC_TM1"/>
    <property type="match status" value="1"/>
</dbReference>
<name>A0ABV8CRW2_9GAMM</name>
<proteinExistence type="inferred from homology"/>
<accession>A0ABV8CRW2</accession>
<dbReference type="InterPro" id="IPR043429">
    <property type="entry name" value="ArtM/GltK/GlnP/TcyL/YhdX-like"/>
</dbReference>
<evidence type="ECO:0000256" key="6">
    <source>
        <dbReference type="ARBA" id="ARBA00022692"/>
    </source>
</evidence>
<evidence type="ECO:0000256" key="2">
    <source>
        <dbReference type="ARBA" id="ARBA00010072"/>
    </source>
</evidence>
<comment type="similarity">
    <text evidence="2">Belongs to the binding-protein-dependent transport system permease family. HisMQ subfamily.</text>
</comment>
<evidence type="ECO:0000313" key="13">
    <source>
        <dbReference type="EMBL" id="MFC3914941.1"/>
    </source>
</evidence>
<feature type="transmembrane region" description="Helical" evidence="11">
    <location>
        <begin position="197"/>
        <end position="215"/>
    </location>
</feature>
<keyword evidence="8 11" id="KW-1133">Transmembrane helix</keyword>
<feature type="transmembrane region" description="Helical" evidence="11">
    <location>
        <begin position="20"/>
        <end position="42"/>
    </location>
</feature>
<keyword evidence="5" id="KW-0997">Cell inner membrane</keyword>
<keyword evidence="3 11" id="KW-0813">Transport</keyword>
<evidence type="ECO:0000256" key="5">
    <source>
        <dbReference type="ARBA" id="ARBA00022519"/>
    </source>
</evidence>
<keyword evidence="6 11" id="KW-0812">Transmembrane</keyword>
<feature type="transmembrane region" description="Helical" evidence="11">
    <location>
        <begin position="95"/>
        <end position="115"/>
    </location>
</feature>
<dbReference type="SUPFAM" id="SSF161098">
    <property type="entry name" value="MetI-like"/>
    <property type="match status" value="1"/>
</dbReference>
<dbReference type="Proteomes" id="UP001595692">
    <property type="component" value="Unassembled WGS sequence"/>
</dbReference>
<evidence type="ECO:0000256" key="3">
    <source>
        <dbReference type="ARBA" id="ARBA00022448"/>
    </source>
</evidence>
<feature type="transmembrane region" description="Helical" evidence="11">
    <location>
        <begin position="54"/>
        <end position="75"/>
    </location>
</feature>
<feature type="domain" description="ABC transmembrane type-1" evidence="12">
    <location>
        <begin position="18"/>
        <end position="215"/>
    </location>
</feature>
<dbReference type="InterPro" id="IPR000515">
    <property type="entry name" value="MetI-like"/>
</dbReference>
<keyword evidence="7" id="KW-0029">Amino-acid transport</keyword>
<evidence type="ECO:0000256" key="11">
    <source>
        <dbReference type="RuleBase" id="RU363032"/>
    </source>
</evidence>
<comment type="subcellular location">
    <subcellularLocation>
        <location evidence="1">Cell inner membrane</location>
        <topology evidence="1">Multi-pass membrane protein</topology>
    </subcellularLocation>
    <subcellularLocation>
        <location evidence="11">Cell membrane</location>
        <topology evidence="11">Multi-pass membrane protein</topology>
    </subcellularLocation>
</comment>
<dbReference type="CDD" id="cd06261">
    <property type="entry name" value="TM_PBP2"/>
    <property type="match status" value="1"/>
</dbReference>
<dbReference type="RefSeq" id="WP_377154472.1">
    <property type="nucleotide sequence ID" value="NZ_JBHSAF010000015.1"/>
</dbReference>
<gene>
    <name evidence="13" type="ORF">ACFOSS_15965</name>
</gene>
<evidence type="ECO:0000256" key="9">
    <source>
        <dbReference type="ARBA" id="ARBA00023136"/>
    </source>
</evidence>
<keyword evidence="9 11" id="KW-0472">Membrane</keyword>
<feature type="transmembrane region" description="Helical" evidence="11">
    <location>
        <begin position="161"/>
        <end position="185"/>
    </location>
</feature>
<protein>
    <recommendedName>
        <fullName evidence="10">Arginine ABC transporter permease protein ArtM</fullName>
    </recommendedName>
</protein>
<evidence type="ECO:0000256" key="10">
    <source>
        <dbReference type="ARBA" id="ARBA00040319"/>
    </source>
</evidence>
<dbReference type="PANTHER" id="PTHR30614:SF10">
    <property type="entry name" value="ARGININE ABC TRANSPORTER PERMEASE PROTEIN ARTM"/>
    <property type="match status" value="1"/>
</dbReference>
<dbReference type="Pfam" id="PF00528">
    <property type="entry name" value="BPD_transp_1"/>
    <property type="match status" value="1"/>
</dbReference>
<evidence type="ECO:0000313" key="14">
    <source>
        <dbReference type="Proteomes" id="UP001595692"/>
    </source>
</evidence>
<dbReference type="Gene3D" id="1.10.3720.10">
    <property type="entry name" value="MetI-like"/>
    <property type="match status" value="1"/>
</dbReference>
<evidence type="ECO:0000256" key="1">
    <source>
        <dbReference type="ARBA" id="ARBA00004429"/>
    </source>
</evidence>
<evidence type="ECO:0000259" key="12">
    <source>
        <dbReference type="PROSITE" id="PS50928"/>
    </source>
</evidence>